<keyword evidence="5" id="KW-1185">Reference proteome</keyword>
<keyword evidence="3 4" id="KW-0012">Acyltransferase</keyword>
<accession>A0ABS5TCE4</accession>
<sequence>MVNPWPGGGCEPAVGVLDLMTKPVAGRPRSHWTRLLGEPAHAPCLVHEAHERVVNLDPHAGPRPGTLPPAVAAWIGTLRGLIVSGAEPRGPDLTRDPVHSLIGRILDRTGDLPVLFSCLSAHSALAHLHAVPRVRLAEKRMGVLSHLVVGASPLGRALFPGPVMMPHSRWHTVRRHDLDAAGVHTLLATGADDWGAAHDDEGHLFVQGHPEYGAGTLLREYVRDVGRFVRGEIVAHPTLPVNYLPGEQEQRLRELALLARAGEPVRLPELTMDPSLALAWQGPGRRLLAGWAGRKMETAHV</sequence>
<keyword evidence="2 4" id="KW-0808">Transferase</keyword>
<dbReference type="SUPFAM" id="SSF52317">
    <property type="entry name" value="Class I glutamine amidotransferase-like"/>
    <property type="match status" value="1"/>
</dbReference>
<dbReference type="EC" id="2.3.1.46" evidence="4"/>
<dbReference type="PANTHER" id="PTHR20919">
    <property type="entry name" value="HOMOSERINE O-SUCCINYLTRANSFERASE"/>
    <property type="match status" value="1"/>
</dbReference>
<dbReference type="Proteomes" id="UP001197247">
    <property type="component" value="Unassembled WGS sequence"/>
</dbReference>
<dbReference type="PANTHER" id="PTHR20919:SF0">
    <property type="entry name" value="HOMOSERINE O-SUCCINYLTRANSFERASE"/>
    <property type="match status" value="1"/>
</dbReference>
<evidence type="ECO:0000256" key="1">
    <source>
        <dbReference type="ARBA" id="ARBA00022605"/>
    </source>
</evidence>
<name>A0ABS5TCE4_9ACTN</name>
<dbReference type="InterPro" id="IPR029062">
    <property type="entry name" value="Class_I_gatase-like"/>
</dbReference>
<evidence type="ECO:0000256" key="2">
    <source>
        <dbReference type="ARBA" id="ARBA00022679"/>
    </source>
</evidence>
<evidence type="ECO:0000256" key="3">
    <source>
        <dbReference type="ARBA" id="ARBA00023315"/>
    </source>
</evidence>
<proteinExistence type="predicted"/>
<gene>
    <name evidence="4" type="ORF">KIH74_07320</name>
</gene>
<protein>
    <submittedName>
        <fullName evidence="4">Homoserine O-succinyltransferase</fullName>
        <ecNumber evidence="4">2.3.1.46</ecNumber>
    </submittedName>
</protein>
<dbReference type="GO" id="GO:0008899">
    <property type="term" value="F:homoserine O-succinyltransferase activity"/>
    <property type="evidence" value="ECO:0007669"/>
    <property type="project" value="UniProtKB-EC"/>
</dbReference>
<keyword evidence="1" id="KW-0028">Amino-acid biosynthesis</keyword>
<dbReference type="InterPro" id="IPR033752">
    <property type="entry name" value="MetA_family"/>
</dbReference>
<dbReference type="Gene3D" id="3.40.50.880">
    <property type="match status" value="1"/>
</dbReference>
<organism evidence="4 5">
    <name type="scientific">Kineosporia corallincola</name>
    <dbReference type="NCBI Taxonomy" id="2835133"/>
    <lineage>
        <taxon>Bacteria</taxon>
        <taxon>Bacillati</taxon>
        <taxon>Actinomycetota</taxon>
        <taxon>Actinomycetes</taxon>
        <taxon>Kineosporiales</taxon>
        <taxon>Kineosporiaceae</taxon>
        <taxon>Kineosporia</taxon>
    </lineage>
</organism>
<dbReference type="Pfam" id="PF04204">
    <property type="entry name" value="HTS"/>
    <property type="match status" value="1"/>
</dbReference>
<comment type="caution">
    <text evidence="4">The sequence shown here is derived from an EMBL/GenBank/DDBJ whole genome shotgun (WGS) entry which is preliminary data.</text>
</comment>
<reference evidence="4 5" key="1">
    <citation type="submission" date="2021-05" db="EMBL/GenBank/DDBJ databases">
        <title>Kineosporia and Streptomyces sp. nov. two new marine actinobacteria isolated from Coral.</title>
        <authorList>
            <person name="Buangrab K."/>
            <person name="Sutthacheep M."/>
            <person name="Yeemin T."/>
            <person name="Harunari E."/>
            <person name="Igarashi Y."/>
            <person name="Kanchanasin P."/>
            <person name="Tanasupawat S."/>
            <person name="Phongsopitanun W."/>
        </authorList>
    </citation>
    <scope>NUCLEOTIDE SEQUENCE [LARGE SCALE GENOMIC DNA]</scope>
    <source>
        <strain evidence="4 5">J2-2</strain>
    </source>
</reference>
<dbReference type="RefSeq" id="WP_214155037.1">
    <property type="nucleotide sequence ID" value="NZ_JAHBAY010000003.1"/>
</dbReference>
<evidence type="ECO:0000313" key="5">
    <source>
        <dbReference type="Proteomes" id="UP001197247"/>
    </source>
</evidence>
<dbReference type="EMBL" id="JAHBAY010000003">
    <property type="protein sequence ID" value="MBT0768730.1"/>
    <property type="molecule type" value="Genomic_DNA"/>
</dbReference>
<evidence type="ECO:0000313" key="4">
    <source>
        <dbReference type="EMBL" id="MBT0768730.1"/>
    </source>
</evidence>